<organism evidence="2 3">
    <name type="scientific">Eumeta variegata</name>
    <name type="common">Bagworm moth</name>
    <name type="synonym">Eumeta japonica</name>
    <dbReference type="NCBI Taxonomy" id="151549"/>
    <lineage>
        <taxon>Eukaryota</taxon>
        <taxon>Metazoa</taxon>
        <taxon>Ecdysozoa</taxon>
        <taxon>Arthropoda</taxon>
        <taxon>Hexapoda</taxon>
        <taxon>Insecta</taxon>
        <taxon>Pterygota</taxon>
        <taxon>Neoptera</taxon>
        <taxon>Endopterygota</taxon>
        <taxon>Lepidoptera</taxon>
        <taxon>Glossata</taxon>
        <taxon>Ditrysia</taxon>
        <taxon>Tineoidea</taxon>
        <taxon>Psychidae</taxon>
        <taxon>Oiketicinae</taxon>
        <taxon>Eumeta</taxon>
    </lineage>
</organism>
<gene>
    <name evidence="2" type="ORF">EVAR_98549_1</name>
</gene>
<reference evidence="2 3" key="1">
    <citation type="journal article" date="2019" name="Commun. Biol.">
        <title>The bagworm genome reveals a unique fibroin gene that provides high tensile strength.</title>
        <authorList>
            <person name="Kono N."/>
            <person name="Nakamura H."/>
            <person name="Ohtoshi R."/>
            <person name="Tomita M."/>
            <person name="Numata K."/>
            <person name="Arakawa K."/>
        </authorList>
    </citation>
    <scope>NUCLEOTIDE SEQUENCE [LARGE SCALE GENOMIC DNA]</scope>
</reference>
<feature type="signal peptide" evidence="1">
    <location>
        <begin position="1"/>
        <end position="33"/>
    </location>
</feature>
<comment type="caution">
    <text evidence="2">The sequence shown here is derived from an EMBL/GenBank/DDBJ whole genome shotgun (WGS) entry which is preliminary data.</text>
</comment>
<keyword evidence="3" id="KW-1185">Reference proteome</keyword>
<dbReference type="OrthoDB" id="7510738at2759"/>
<dbReference type="AlphaFoldDB" id="A0A4C1YM69"/>
<evidence type="ECO:0000256" key="1">
    <source>
        <dbReference type="SAM" id="SignalP"/>
    </source>
</evidence>
<sequence length="81" mass="8930">MKGIRPLALRIACLHLAFIVSLRLSSEVRLCAAAVSLLLGRTADGVEERSLVPRSRSHTRLKRNATMSHAFSCEQPAFIDL</sequence>
<proteinExistence type="predicted"/>
<name>A0A4C1YM69_EUMVA</name>
<evidence type="ECO:0000313" key="2">
    <source>
        <dbReference type="EMBL" id="GBP75699.1"/>
    </source>
</evidence>
<feature type="chain" id="PRO_5020021369" description="Secreted protein" evidence="1">
    <location>
        <begin position="34"/>
        <end position="81"/>
    </location>
</feature>
<keyword evidence="1" id="KW-0732">Signal</keyword>
<evidence type="ECO:0008006" key="4">
    <source>
        <dbReference type="Google" id="ProtNLM"/>
    </source>
</evidence>
<accession>A0A4C1YM69</accession>
<dbReference type="Proteomes" id="UP000299102">
    <property type="component" value="Unassembled WGS sequence"/>
</dbReference>
<protein>
    <recommendedName>
        <fullName evidence="4">Secreted protein</fullName>
    </recommendedName>
</protein>
<dbReference type="EMBL" id="BGZK01001258">
    <property type="protein sequence ID" value="GBP75699.1"/>
    <property type="molecule type" value="Genomic_DNA"/>
</dbReference>
<evidence type="ECO:0000313" key="3">
    <source>
        <dbReference type="Proteomes" id="UP000299102"/>
    </source>
</evidence>